<reference evidence="2" key="1">
    <citation type="submission" date="2021-05" db="EMBL/GenBank/DDBJ databases">
        <authorList>
            <person name="Pietrasiak N."/>
            <person name="Ward R."/>
            <person name="Stajich J.E."/>
            <person name="Kurbessoian T."/>
        </authorList>
    </citation>
    <scope>NUCLEOTIDE SEQUENCE</scope>
    <source>
        <strain evidence="2">CPER-KK1</strain>
    </source>
</reference>
<dbReference type="SUPFAM" id="SSF55144">
    <property type="entry name" value="LigT-like"/>
    <property type="match status" value="1"/>
</dbReference>
<dbReference type="Pfam" id="PF08975">
    <property type="entry name" value="2H-phosphodiest"/>
    <property type="match status" value="1"/>
</dbReference>
<evidence type="ECO:0000313" key="3">
    <source>
        <dbReference type="Proteomes" id="UP000753908"/>
    </source>
</evidence>
<dbReference type="EMBL" id="JAHHIF010000039">
    <property type="protein sequence ID" value="MBW4547341.1"/>
    <property type="molecule type" value="Genomic_DNA"/>
</dbReference>
<organism evidence="2 3">
    <name type="scientific">Symplocastrum torsivum CPER-KK1</name>
    <dbReference type="NCBI Taxonomy" id="450513"/>
    <lineage>
        <taxon>Bacteria</taxon>
        <taxon>Bacillati</taxon>
        <taxon>Cyanobacteriota</taxon>
        <taxon>Cyanophyceae</taxon>
        <taxon>Oscillatoriophycideae</taxon>
        <taxon>Oscillatoriales</taxon>
        <taxon>Microcoleaceae</taxon>
        <taxon>Symplocastrum</taxon>
    </lineage>
</organism>
<dbReference type="Gene3D" id="3.90.1140.10">
    <property type="entry name" value="Cyclic phosphodiesterase"/>
    <property type="match status" value="1"/>
</dbReference>
<reference evidence="2" key="2">
    <citation type="journal article" date="2022" name="Microbiol. Resour. Announc.">
        <title>Metagenome Sequencing to Explore Phylogenomics of Terrestrial Cyanobacteria.</title>
        <authorList>
            <person name="Ward R.D."/>
            <person name="Stajich J.E."/>
            <person name="Johansen J.R."/>
            <person name="Huntemann M."/>
            <person name="Clum A."/>
            <person name="Foster B."/>
            <person name="Foster B."/>
            <person name="Roux S."/>
            <person name="Palaniappan K."/>
            <person name="Varghese N."/>
            <person name="Mukherjee S."/>
            <person name="Reddy T.B.K."/>
            <person name="Daum C."/>
            <person name="Copeland A."/>
            <person name="Chen I.A."/>
            <person name="Ivanova N.N."/>
            <person name="Kyrpides N.C."/>
            <person name="Shapiro N."/>
            <person name="Eloe-Fadrosh E.A."/>
            <person name="Pietrasiak N."/>
        </authorList>
    </citation>
    <scope>NUCLEOTIDE SEQUENCE</scope>
    <source>
        <strain evidence="2">CPER-KK1</strain>
    </source>
</reference>
<protein>
    <submittedName>
        <fullName evidence="2">DUF1868 domain-containing protein</fullName>
    </submittedName>
</protein>
<name>A0A951PPG0_9CYAN</name>
<dbReference type="InterPro" id="IPR009097">
    <property type="entry name" value="Cyclic_Pdiesterase"/>
</dbReference>
<dbReference type="Proteomes" id="UP000753908">
    <property type="component" value="Unassembled WGS sequence"/>
</dbReference>
<proteinExistence type="predicted"/>
<gene>
    <name evidence="2" type="ORF">KME25_23310</name>
</gene>
<dbReference type="AlphaFoldDB" id="A0A951PPG0"/>
<accession>A0A951PPG0</accession>
<sequence length="262" mass="30390">MDETYQTYLNRVARLVLPATYQSQLQHIQESPKFKHLPDGTSEAAPFPGYTVVTPPWEEDSENEAFYVQLQELQQLLLQQLDTGLLVPVPPASFHLTLADLVWDSAYRERKAENPQYDEQLHERVQDSFQKYQHSVATGNSLGWQLLGLMVRPRAVAVCLIPNNEDSYKRLSELRRAIYQNRSLIGLGVEQQYHFTAHVTLGYFGEISPELERDRLSDTLTKLNQQALPDEVIPLNVQRAELRKFEDMMRYSREPDWPVVEF</sequence>
<evidence type="ECO:0000313" key="2">
    <source>
        <dbReference type="EMBL" id="MBW4547341.1"/>
    </source>
</evidence>
<feature type="domain" description="DUF1868" evidence="1">
    <location>
        <begin position="42"/>
        <end position="106"/>
    </location>
</feature>
<dbReference type="InterPro" id="IPR015069">
    <property type="entry name" value="2H-PEstase_DUF1868"/>
</dbReference>
<evidence type="ECO:0000259" key="1">
    <source>
        <dbReference type="Pfam" id="PF08975"/>
    </source>
</evidence>
<comment type="caution">
    <text evidence="2">The sequence shown here is derived from an EMBL/GenBank/DDBJ whole genome shotgun (WGS) entry which is preliminary data.</text>
</comment>